<accession>A0A075GFD1</accession>
<reference evidence="1" key="1">
    <citation type="journal article" date="2014" name="Genome Biol. Evol.">
        <title>Pangenome evidence for extensive interdomain horizontal transfer affecting lineage core and shell genes in uncultured planktonic thaumarchaeota and euryarchaeota.</title>
        <authorList>
            <person name="Deschamps P."/>
            <person name="Zivanovic Y."/>
            <person name="Moreira D."/>
            <person name="Rodriguez-Valera F."/>
            <person name="Lopez-Garcia P."/>
        </authorList>
    </citation>
    <scope>NUCLEOTIDE SEQUENCE</scope>
</reference>
<organism evidence="1">
    <name type="scientific">uncultured marine thaumarchaeote KM3_15_A07</name>
    <dbReference type="NCBI Taxonomy" id="1456025"/>
    <lineage>
        <taxon>Archaea</taxon>
        <taxon>Nitrososphaerota</taxon>
        <taxon>environmental samples</taxon>
    </lineage>
</organism>
<dbReference type="AlphaFoldDB" id="A0A075GFD1"/>
<protein>
    <submittedName>
        <fullName evidence="1">Uncharacterized protein</fullName>
    </submittedName>
</protein>
<evidence type="ECO:0000313" key="1">
    <source>
        <dbReference type="EMBL" id="AIF02771.1"/>
    </source>
</evidence>
<dbReference type="EMBL" id="KF900660">
    <property type="protein sequence ID" value="AIF02771.1"/>
    <property type="molecule type" value="Genomic_DNA"/>
</dbReference>
<proteinExistence type="predicted"/>
<name>A0A075GFD1_9ARCH</name>
<sequence>MTNKFYHQKLSSDDKKPICSLCNEESLYYCTMNDEYYCINHVLGHDENE</sequence>